<dbReference type="AlphaFoldDB" id="A0A254N656"/>
<keyword evidence="2" id="KW-1185">Reference proteome</keyword>
<dbReference type="OrthoDB" id="9780674at2"/>
<accession>A0A254N656</accession>
<dbReference type="InterPro" id="IPR010349">
    <property type="entry name" value="Asparaginase_II"/>
</dbReference>
<dbReference type="PANTHER" id="PTHR42110:SF1">
    <property type="entry name" value="L-ASPARAGINASE, PUTATIVE (AFU_ORTHOLOGUE AFUA_3G11890)-RELATED"/>
    <property type="match status" value="1"/>
</dbReference>
<reference evidence="1 2" key="1">
    <citation type="journal article" date="2007" name="Int. J. Syst. Evol. Microbiol.">
        <title>Description of Pelomonas aquatica sp. nov. and Pelomonas puraquae sp. nov., isolated from industrial and haemodialysis water.</title>
        <authorList>
            <person name="Gomila M."/>
            <person name="Bowien B."/>
            <person name="Falsen E."/>
            <person name="Moore E.R."/>
            <person name="Lalucat J."/>
        </authorList>
    </citation>
    <scope>NUCLEOTIDE SEQUENCE [LARGE SCALE GENOMIC DNA]</scope>
    <source>
        <strain evidence="1 2">CCUG 52769</strain>
    </source>
</reference>
<organism evidence="1 2">
    <name type="scientific">Roseateles puraquae</name>
    <dbReference type="NCBI Taxonomy" id="431059"/>
    <lineage>
        <taxon>Bacteria</taxon>
        <taxon>Pseudomonadati</taxon>
        <taxon>Pseudomonadota</taxon>
        <taxon>Betaproteobacteria</taxon>
        <taxon>Burkholderiales</taxon>
        <taxon>Sphaerotilaceae</taxon>
        <taxon>Roseateles</taxon>
    </lineage>
</organism>
<comment type="caution">
    <text evidence="1">The sequence shown here is derived from an EMBL/GenBank/DDBJ whole genome shotgun (WGS) entry which is preliminary data.</text>
</comment>
<dbReference type="EMBL" id="NISI01000005">
    <property type="protein sequence ID" value="OWR03509.1"/>
    <property type="molecule type" value="Genomic_DNA"/>
</dbReference>
<evidence type="ECO:0000313" key="2">
    <source>
        <dbReference type="Proteomes" id="UP000197446"/>
    </source>
</evidence>
<dbReference type="Pfam" id="PF06089">
    <property type="entry name" value="Asparaginase_II"/>
    <property type="match status" value="1"/>
</dbReference>
<dbReference type="PANTHER" id="PTHR42110">
    <property type="entry name" value="L-ASPARAGINASE, PUTATIVE (AFU_ORTHOLOGUE AFUA_3G11890)-RELATED"/>
    <property type="match status" value="1"/>
</dbReference>
<sequence>MVVRSLPGLVPAAVDWDRSTSTAQCAGAHDLGTAPATGSCLACELWKTPAVGAGAVIKLSETPVANPVLIEVLRGTAVESCHTGAIAVVDASGAVHTALGDIDRPVFPRSAVKMLQALPLVASGAADTFALTDAELALACASHSGEPEHVATAAGVLAKLGLDATALECGTQWPSREPVLRAMAARGEQATPLHNNCSGKHSGFVCLACLMARHAGAEPAAFARGYVAAEHPVMREVTAALSATTGVDADNAPRGTDGCSIPTYALPLRSLALAFARCGTGVGLSEGHARAARRLRQAAAAAPFMVGGTDRFDTRVMQAWGERLFCKIGAEGVYCAALPELGLGVALKIDDGAARAAEAAMAAVAAALLKSDDDLLASYSHLRLRNWRGLDVGSLRPALTLAIRA</sequence>
<evidence type="ECO:0000313" key="1">
    <source>
        <dbReference type="EMBL" id="OWR03509.1"/>
    </source>
</evidence>
<name>A0A254N656_9BURK</name>
<gene>
    <name evidence="1" type="ORF">CDO81_13510</name>
</gene>
<protein>
    <submittedName>
        <fullName evidence="1">Asparaginase</fullName>
    </submittedName>
</protein>
<dbReference type="Proteomes" id="UP000197446">
    <property type="component" value="Unassembled WGS sequence"/>
</dbReference>
<proteinExistence type="predicted"/>